<name>S6B8E1_BABBO</name>
<accession>S6B8E1</accession>
<dbReference type="AlphaFoldDB" id="S6B8E1"/>
<proteinExistence type="evidence at transcript level"/>
<protein>
    <submittedName>
        <fullName evidence="1">Uncharacterized protein</fullName>
    </submittedName>
</protein>
<evidence type="ECO:0000313" key="1">
    <source>
        <dbReference type="EMBL" id="BAN65386.1"/>
    </source>
</evidence>
<dbReference type="EMBL" id="AK441592">
    <property type="protein sequence ID" value="BAN65386.1"/>
    <property type="molecule type" value="mRNA"/>
</dbReference>
<sequence>MPSDFGMIILITLLVDNVLRHTLRGQFPYLRYISIIWTKSHVSVFLRLTFMIDVILSSLFLHWHEKDIS</sequence>
<organism evidence="1">
    <name type="scientific">Babesia bovis</name>
    <dbReference type="NCBI Taxonomy" id="5865"/>
    <lineage>
        <taxon>Eukaryota</taxon>
        <taxon>Sar</taxon>
        <taxon>Alveolata</taxon>
        <taxon>Apicomplexa</taxon>
        <taxon>Aconoidasida</taxon>
        <taxon>Piroplasmida</taxon>
        <taxon>Babesiidae</taxon>
        <taxon>Babesia</taxon>
    </lineage>
</organism>
<reference evidence="1" key="1">
    <citation type="journal article" date="2014" name="BMC Genomics">
        <title>The Babesia bovis gene and promoter model: an update from full-length EST analysis.</title>
        <authorList>
            <person name="Yamagishi J."/>
            <person name="Wakaguri H."/>
            <person name="Yokoyama N."/>
            <person name="Yamashita R."/>
            <person name="Suzuki Y."/>
            <person name="Xuan X."/>
            <person name="Igarashi I."/>
        </authorList>
    </citation>
    <scope>NUCLEOTIDE SEQUENCE</scope>
    <source>
        <strain evidence="1">Texas</strain>
    </source>
</reference>